<evidence type="ECO:0000256" key="1">
    <source>
        <dbReference type="ARBA" id="ARBA00004167"/>
    </source>
</evidence>
<dbReference type="AlphaFoldDB" id="A0A221KJ62"/>
<protein>
    <recommendedName>
        <fullName evidence="3">Band 7 domain-containing protein</fullName>
    </recommendedName>
</protein>
<keyword evidence="5" id="KW-1185">Reference proteome</keyword>
<dbReference type="Proteomes" id="UP000199729">
    <property type="component" value="Chromosome"/>
</dbReference>
<evidence type="ECO:0000256" key="2">
    <source>
        <dbReference type="SAM" id="MobiDB-lite"/>
    </source>
</evidence>
<feature type="domain" description="Band 7" evidence="3">
    <location>
        <begin position="17"/>
        <end position="188"/>
    </location>
</feature>
<dbReference type="SUPFAM" id="SSF117892">
    <property type="entry name" value="Band 7/SPFH domain"/>
    <property type="match status" value="1"/>
</dbReference>
<accession>A0A221KJ62</accession>
<proteinExistence type="predicted"/>
<dbReference type="KEGG" id="vff:VITFI_CDS3228"/>
<dbReference type="EMBL" id="CP022423">
    <property type="protein sequence ID" value="ASM79005.1"/>
    <property type="molecule type" value="Genomic_DNA"/>
</dbReference>
<evidence type="ECO:0000313" key="5">
    <source>
        <dbReference type="Proteomes" id="UP000199729"/>
    </source>
</evidence>
<organism evidence="4 5">
    <name type="scientific">Vitreoscilla filiformis</name>
    <dbReference type="NCBI Taxonomy" id="63"/>
    <lineage>
        <taxon>Bacteria</taxon>
        <taxon>Pseudomonadati</taxon>
        <taxon>Pseudomonadota</taxon>
        <taxon>Betaproteobacteria</taxon>
        <taxon>Neisseriales</taxon>
        <taxon>Neisseriaceae</taxon>
        <taxon>Vitreoscilla</taxon>
    </lineage>
</organism>
<feature type="compositionally biased region" description="Low complexity" evidence="2">
    <location>
        <begin position="335"/>
        <end position="345"/>
    </location>
</feature>
<dbReference type="InterPro" id="IPR036013">
    <property type="entry name" value="Band_7/SPFH_dom_sf"/>
</dbReference>
<evidence type="ECO:0000313" key="4">
    <source>
        <dbReference type="EMBL" id="ASM79005.1"/>
    </source>
</evidence>
<dbReference type="InterPro" id="IPR001107">
    <property type="entry name" value="Band_7"/>
</dbReference>
<dbReference type="GO" id="GO:0016020">
    <property type="term" value="C:membrane"/>
    <property type="evidence" value="ECO:0007669"/>
    <property type="project" value="UniProtKB-SubCell"/>
</dbReference>
<dbReference type="Gene3D" id="3.30.479.30">
    <property type="entry name" value="Band 7 domain"/>
    <property type="match status" value="1"/>
</dbReference>
<name>A0A221KJ62_VITFI</name>
<dbReference type="OrthoDB" id="3469168at2"/>
<gene>
    <name evidence="4" type="ORF">VITFI_CDS3228</name>
</gene>
<evidence type="ECO:0000259" key="3">
    <source>
        <dbReference type="Pfam" id="PF01145"/>
    </source>
</evidence>
<comment type="subcellular location">
    <subcellularLocation>
        <location evidence="1">Membrane</location>
        <topology evidence="1">Single-pass membrane protein</topology>
    </subcellularLocation>
</comment>
<dbReference type="RefSeq" id="WP_089417859.1">
    <property type="nucleotide sequence ID" value="NZ_CP022423.1"/>
</dbReference>
<sequence length="353" mass="38892">MFGLRFIKSRPTVHLMQFRRGQVVREGVGQSFFYYAPTTTLVAVPVASQDRPFMLELVTADFQSVTVQGQVTYRIRDPQRTAALMDFSLARDGVSYTSDDPQRLGERVAMQVEVIVQQAVQALELKQALRASAHIARQAQSELAAQAEITALGLEILGVSILAVKPTPDIARALEAEARESNLKAADDAVYARRMSAVENERAIRQNELDTDIAVERKKRQIRDTQMEAKAALMRKENELRAEQMTSDIELETQRKSFVSGQADNARTLAEAEAYRVATVMQALSQADPRLVQALAASGMQPGQLIAQAFGGIAEKAERIGQLNLSPDLLQSLMAAPSASDDPAPTRSPRERR</sequence>
<dbReference type="Pfam" id="PF01145">
    <property type="entry name" value="Band_7"/>
    <property type="match status" value="1"/>
</dbReference>
<reference evidence="4 5" key="1">
    <citation type="submission" date="2017-07" db="EMBL/GenBank/DDBJ databases">
        <title>Complete Genome Sequence of the cosmetic ferment Vitreoscilla filiformis (ATCC15551).</title>
        <authorList>
            <person name="Contreras S."/>
            <person name="Sagory-Zalkind P."/>
            <person name="Blanquart H."/>
            <person name="Iltis A."/>
            <person name="Morand S.C."/>
        </authorList>
    </citation>
    <scope>NUCLEOTIDE SEQUENCE [LARGE SCALE GENOMIC DNA]</scope>
    <source>
        <strain evidence="4 5">ATCC 15551</strain>
    </source>
</reference>
<feature type="region of interest" description="Disordered" evidence="2">
    <location>
        <begin position="332"/>
        <end position="353"/>
    </location>
</feature>